<evidence type="ECO:0000256" key="2">
    <source>
        <dbReference type="SAM" id="Phobius"/>
    </source>
</evidence>
<dbReference type="PROSITE" id="PS51820">
    <property type="entry name" value="PA14"/>
    <property type="match status" value="1"/>
</dbReference>
<keyword evidence="5" id="KW-1185">Reference proteome</keyword>
<reference evidence="4" key="1">
    <citation type="submission" date="2010-02" db="EMBL/GenBank/DDBJ databases">
        <title>Sequencing and annotation of the Blastocystis hominis genome.</title>
        <authorList>
            <person name="Wincker P."/>
        </authorList>
    </citation>
    <scope>NUCLEOTIDE SEQUENCE</scope>
    <source>
        <strain evidence="4">Singapore isolate B</strain>
    </source>
</reference>
<dbReference type="InterPro" id="IPR037524">
    <property type="entry name" value="PA14/GLEYA"/>
</dbReference>
<dbReference type="Proteomes" id="UP000008312">
    <property type="component" value="Unassembled WGS sequence"/>
</dbReference>
<dbReference type="InterPro" id="IPR011658">
    <property type="entry name" value="PA14_dom"/>
</dbReference>
<keyword evidence="2" id="KW-1133">Transmembrane helix</keyword>
<dbReference type="GO" id="GO:0005509">
    <property type="term" value="F:calcium ion binding"/>
    <property type="evidence" value="ECO:0007669"/>
    <property type="project" value="InterPro"/>
</dbReference>
<dbReference type="Gene3D" id="3.90.182.10">
    <property type="entry name" value="Toxin - Anthrax Protective Antigen,domain 1"/>
    <property type="match status" value="1"/>
</dbReference>
<name>D8LW94_BLAHO</name>
<dbReference type="EMBL" id="FN668638">
    <property type="protein sequence ID" value="CBK20083.2"/>
    <property type="molecule type" value="Genomic_DNA"/>
</dbReference>
<accession>D8LW94</accession>
<dbReference type="GeneID" id="24917774"/>
<feature type="region of interest" description="Disordered" evidence="1">
    <location>
        <begin position="1588"/>
        <end position="1611"/>
    </location>
</feature>
<dbReference type="GO" id="GO:0016020">
    <property type="term" value="C:membrane"/>
    <property type="evidence" value="ECO:0007669"/>
    <property type="project" value="InterPro"/>
</dbReference>
<evidence type="ECO:0000313" key="4">
    <source>
        <dbReference type="EMBL" id="CBK20083.2"/>
    </source>
</evidence>
<dbReference type="InterPro" id="IPR013783">
    <property type="entry name" value="Ig-like_fold"/>
</dbReference>
<dbReference type="RefSeq" id="XP_012894131.1">
    <property type="nucleotide sequence ID" value="XM_013038677.1"/>
</dbReference>
<dbReference type="OrthoDB" id="5379943at2759"/>
<evidence type="ECO:0000256" key="1">
    <source>
        <dbReference type="SAM" id="MobiDB-lite"/>
    </source>
</evidence>
<protein>
    <recommendedName>
        <fullName evidence="3">PA14 domain-containing protein</fullName>
    </recommendedName>
</protein>
<organism evidence="4">
    <name type="scientific">Blastocystis hominis</name>
    <dbReference type="NCBI Taxonomy" id="12968"/>
    <lineage>
        <taxon>Eukaryota</taxon>
        <taxon>Sar</taxon>
        <taxon>Stramenopiles</taxon>
        <taxon>Bigyra</taxon>
        <taxon>Opalozoa</taxon>
        <taxon>Opalinata</taxon>
        <taxon>Blastocystidae</taxon>
        <taxon>Blastocystis</taxon>
    </lineage>
</organism>
<dbReference type="Gene3D" id="2.60.120.260">
    <property type="entry name" value="Galactose-binding domain-like"/>
    <property type="match status" value="1"/>
</dbReference>
<dbReference type="SUPFAM" id="SSF49785">
    <property type="entry name" value="Galactose-binding domain-like"/>
    <property type="match status" value="1"/>
</dbReference>
<dbReference type="SUPFAM" id="SSF56988">
    <property type="entry name" value="Anthrax protective antigen"/>
    <property type="match status" value="1"/>
</dbReference>
<sequence>MPITTMTCTNYIPDSSWTPRINPQLPIGLSFTSTNQGGQRTIVISGTPSVPQQSSTYSIGIKGYVSQFRIGIIGTPSSLSYGFDSMTQYVGVPIEPIPIRSDVYLNEFTIQPALPASVTMDPTTGTITGKFPDTSMSNQVFTVTGKNSMGSVTTTVKFLIRAEAEMTTPGFIGCYWTGTTECRTPAFDYYYQNPAQYCQIETKLDFADSYYEGEGNTWPGLDERFRDYYTSYMYGYFNVLVDGNYDFQMDSDDASFLYIDSLDAPIINRDGCRSSGVPDYMSTHLAVGRHLFVVKFLEVDEAAILYLKFSSVDAGITQTYVDNTMTTVGGRGPTFITYPLVTGYVNAELKVYTPEMASGGANSWTVEPALPTGMALDPSRGQIRGKPVAEYNGKHTVTATGVNGVASAEVQIVISAAPLPGFRASYYKVYESLMCKYSNLAPSQMELKVVKTDSQINFPVDQPGVWSGLPTDLTTYYFAEWEGYLNFTEIGNWKIRVGCDDSCRVFSIEDNLLIDRWDCAAYSTAEQTIPISSTGYYYYRIRYQQQSGTKGMVLEWQAPSGGWEVIPAANIFHIAPSMLSYDYERAHYFQNVQIVQNKPQLFYATSCTNYNIQPALPSGLTMNTGTGIISGSPTAEQVLTQYTITCTGNGPTNVGTLRTTIAFDVFYELPPSSVTISRGGSTLPAGSLITANPGASFAQITISAGGAAGVTYSISPELPYGLSFNAGTGVISGTPYEPMTDVTYTVTASNPGGVATTNFRLTVNPCKGNDGGPWTNDIYIIRMMTGNGMIKILNNGNVAQCSGGNFDSDGNAQMVNCQYSNVYAGNDKMICIKPDTNNKIEVTCQTETGCYTQIYRPDGNRFPPHHTYVESESAPYVDLQDFPNALKPLTQLTLSTTEMTVYAGMPMDTVDITPNGCYKEITVEPSLGSGFKVDLFLPRLDAEVNGLIKTVYTVTAKGDAGEASATLTVHFKECGEDGLTNGLKLVKSTTNYGGEESYELYNSAGERLLQRSGFSSYATYTNSLCLPSGDYQVVLRDTYGDGWTSGAYLKVYDMEDTLLQEFTLASGSQYTGYFTLTAGSSASMVWKILVNERAKSGWNSVDYDDSKWANTVLGQMEYGEWDENTFYARYKFTLTESIRYPLVQFSLWYKDGVIVYLNGNEVYRRNMKSGSVSSSTTANAMYDGYYTRIGSAPGYLLQDGDNVIAVEIHKHQSTTGQIQFRGAVNPLQGNCISRVDGGSITESSFFNQAYESAAQAWDRNPSTTWIENGIPAWTVYSYNFDRMEWVNKIALTSNSRTQDRDPTSWALYGSTDGVLWETLLRVEQHVMFESRLQAKEWMMMDHMNSYSQYKFEMYGTFSGNNRVAIADVDIQSCQLNYCVKDGAFPGVMSDETSVANCPEGFIGEMYRHCSLQELNPTWGEIDDGECRSTNPPKGTVYIDVAYRLQMTPEEIQDPNTLNIIIAAIATSSQVDMSLLELWKVKNIAEEFENEPVMSAFWIRFTLPQEVAASTMTLVRGNLASIQTNLQSLLPDKTFTIEFYMNPILQERKTIGAVSVALIVILVLLVLVIVAIASFYIWVRTKSKKTKQGAKQLRSGAGKVNAQHLSGKDNRI</sequence>
<evidence type="ECO:0000313" key="5">
    <source>
        <dbReference type="Proteomes" id="UP000008312"/>
    </source>
</evidence>
<dbReference type="InParanoid" id="D8LW94"/>
<proteinExistence type="predicted"/>
<keyword evidence="2" id="KW-0812">Transmembrane</keyword>
<dbReference type="Gene3D" id="2.60.40.10">
    <property type="entry name" value="Immunoglobulins"/>
    <property type="match status" value="3"/>
</dbReference>
<gene>
    <name evidence="4" type="ORF">GSBLH_T00000465001</name>
</gene>
<evidence type="ECO:0000259" key="3">
    <source>
        <dbReference type="PROSITE" id="PS51820"/>
    </source>
</evidence>
<dbReference type="Pfam" id="PF07691">
    <property type="entry name" value="PA14"/>
    <property type="match status" value="1"/>
</dbReference>
<feature type="transmembrane region" description="Helical" evidence="2">
    <location>
        <begin position="1550"/>
        <end position="1578"/>
    </location>
</feature>
<dbReference type="SUPFAM" id="SSF49313">
    <property type="entry name" value="Cadherin-like"/>
    <property type="match status" value="1"/>
</dbReference>
<dbReference type="InterPro" id="IPR015919">
    <property type="entry name" value="Cadherin-like_sf"/>
</dbReference>
<dbReference type="Pfam" id="PF05345">
    <property type="entry name" value="He_PIG"/>
    <property type="match status" value="4"/>
</dbReference>
<dbReference type="InterPro" id="IPR008979">
    <property type="entry name" value="Galactose-bd-like_sf"/>
</dbReference>
<keyword evidence="2" id="KW-0472">Membrane</keyword>
<feature type="domain" description="PA14" evidence="3">
    <location>
        <begin position="417"/>
        <end position="570"/>
    </location>
</feature>